<dbReference type="EMBL" id="JARBDR010000246">
    <property type="protein sequence ID" value="KAJ8317564.1"/>
    <property type="molecule type" value="Genomic_DNA"/>
</dbReference>
<gene>
    <name evidence="2" type="ORF">KUTeg_005468</name>
</gene>
<proteinExistence type="predicted"/>
<reference evidence="2 3" key="1">
    <citation type="submission" date="2022-12" db="EMBL/GenBank/DDBJ databases">
        <title>Chromosome-level genome of Tegillarca granosa.</title>
        <authorList>
            <person name="Kim J."/>
        </authorList>
    </citation>
    <scope>NUCLEOTIDE SEQUENCE [LARGE SCALE GENOMIC DNA]</scope>
    <source>
        <strain evidence="2">Teg-2019</strain>
        <tissue evidence="2">Adductor muscle</tissue>
    </source>
</reference>
<protein>
    <submittedName>
        <fullName evidence="2">Uncharacterized protein</fullName>
    </submittedName>
</protein>
<organism evidence="2 3">
    <name type="scientific">Tegillarca granosa</name>
    <name type="common">Malaysian cockle</name>
    <name type="synonym">Anadara granosa</name>
    <dbReference type="NCBI Taxonomy" id="220873"/>
    <lineage>
        <taxon>Eukaryota</taxon>
        <taxon>Metazoa</taxon>
        <taxon>Spiralia</taxon>
        <taxon>Lophotrochozoa</taxon>
        <taxon>Mollusca</taxon>
        <taxon>Bivalvia</taxon>
        <taxon>Autobranchia</taxon>
        <taxon>Pteriomorphia</taxon>
        <taxon>Arcoida</taxon>
        <taxon>Arcoidea</taxon>
        <taxon>Arcidae</taxon>
        <taxon>Tegillarca</taxon>
    </lineage>
</organism>
<feature type="region of interest" description="Disordered" evidence="1">
    <location>
        <begin position="1"/>
        <end position="26"/>
    </location>
</feature>
<dbReference type="Proteomes" id="UP001217089">
    <property type="component" value="Unassembled WGS sequence"/>
</dbReference>
<evidence type="ECO:0000313" key="3">
    <source>
        <dbReference type="Proteomes" id="UP001217089"/>
    </source>
</evidence>
<feature type="compositionally biased region" description="Polar residues" evidence="1">
    <location>
        <begin position="11"/>
        <end position="21"/>
    </location>
</feature>
<evidence type="ECO:0000313" key="2">
    <source>
        <dbReference type="EMBL" id="KAJ8317564.1"/>
    </source>
</evidence>
<sequence>MKITCHKNEASVPSYSANSSDSQKRPYSVIIQEKSTTENALIKSQRIDQFSIHHIKDFFHKGSNLTPKGLLIDVSQVDICMHANTKLEILKKVHEMSIKDTKKPANLGYINPKLVKVDYVSAPFFQKI</sequence>
<evidence type="ECO:0000256" key="1">
    <source>
        <dbReference type="SAM" id="MobiDB-lite"/>
    </source>
</evidence>
<comment type="caution">
    <text evidence="2">The sequence shown here is derived from an EMBL/GenBank/DDBJ whole genome shotgun (WGS) entry which is preliminary data.</text>
</comment>
<name>A0ABQ9FJT6_TEGGR</name>
<keyword evidence="3" id="KW-1185">Reference proteome</keyword>
<accession>A0ABQ9FJT6</accession>